<proteinExistence type="predicted"/>
<sequence length="318" mass="36104">MQGYDIIGDVHGCASQLEGLLAELGYRVREGAYRHPERQAIFVGDLVDRGSEQLRVLELVKPMVDTGSAQIVMGNHEFNAICYATRDPENTGRYLRRRTKKNTHQHQAFLKQLTFKQRTDYIHWFATLPLWLDLGDIRVVHACWHAESIGYVAGQLGSNRFRHPDQFVRASAKGDPLYASVEILLKGPEISLTVHGQPAYQDKDGHSRDSARIRWWDDGATTLREIAEIASNYTTEDGKPYPALPDIEVDAKERSFVYSDTVPVFFGHYWRRGKPQRARDWTAHCACVDFSVAKGGAITAYRWSGENTINPAHYIQLT</sequence>
<dbReference type="PANTHER" id="PTHR42850">
    <property type="entry name" value="METALLOPHOSPHOESTERASE"/>
    <property type="match status" value="1"/>
</dbReference>
<dbReference type="InterPro" id="IPR004843">
    <property type="entry name" value="Calcineurin-like_PHP"/>
</dbReference>
<organism evidence="2 3">
    <name type="scientific">Mycobacterium asiaticum</name>
    <dbReference type="NCBI Taxonomy" id="1790"/>
    <lineage>
        <taxon>Bacteria</taxon>
        <taxon>Bacillati</taxon>
        <taxon>Actinomycetota</taxon>
        <taxon>Actinomycetes</taxon>
        <taxon>Mycobacteriales</taxon>
        <taxon>Mycobacteriaceae</taxon>
        <taxon>Mycobacterium</taxon>
    </lineage>
</organism>
<dbReference type="Pfam" id="PF00149">
    <property type="entry name" value="Metallophos"/>
    <property type="match status" value="1"/>
</dbReference>
<evidence type="ECO:0000259" key="1">
    <source>
        <dbReference type="Pfam" id="PF00149"/>
    </source>
</evidence>
<evidence type="ECO:0000313" key="3">
    <source>
        <dbReference type="Proteomes" id="UP000093925"/>
    </source>
</evidence>
<dbReference type="PANTHER" id="PTHR42850:SF7">
    <property type="entry name" value="BIS(5'-NUCLEOSYL)-TETRAPHOSPHATASE PRPE [ASYMMETRICAL]"/>
    <property type="match status" value="1"/>
</dbReference>
<dbReference type="EMBL" id="LZLM01000078">
    <property type="protein sequence ID" value="OBJ84845.1"/>
    <property type="molecule type" value="Genomic_DNA"/>
</dbReference>
<protein>
    <submittedName>
        <fullName evidence="2">Metallophosphatase</fullName>
    </submittedName>
</protein>
<accession>A0A1A3KIK1</accession>
<dbReference type="Proteomes" id="UP000093925">
    <property type="component" value="Unassembled WGS sequence"/>
</dbReference>
<dbReference type="RefSeq" id="WP_065140419.1">
    <property type="nucleotide sequence ID" value="NZ_LZLM01000078.1"/>
</dbReference>
<gene>
    <name evidence="2" type="ORF">A5640_14330</name>
</gene>
<name>A0A1A3KIK1_MYCAS</name>
<dbReference type="SUPFAM" id="SSF56300">
    <property type="entry name" value="Metallo-dependent phosphatases"/>
    <property type="match status" value="1"/>
</dbReference>
<comment type="caution">
    <text evidence="2">The sequence shown here is derived from an EMBL/GenBank/DDBJ whole genome shotgun (WGS) entry which is preliminary data.</text>
</comment>
<dbReference type="InterPro" id="IPR050126">
    <property type="entry name" value="Ap4A_hydrolase"/>
</dbReference>
<dbReference type="GO" id="GO:0016791">
    <property type="term" value="F:phosphatase activity"/>
    <property type="evidence" value="ECO:0007669"/>
    <property type="project" value="TreeGrafter"/>
</dbReference>
<dbReference type="Gene3D" id="3.60.21.10">
    <property type="match status" value="1"/>
</dbReference>
<dbReference type="InterPro" id="IPR029052">
    <property type="entry name" value="Metallo-depent_PP-like"/>
</dbReference>
<evidence type="ECO:0000313" key="2">
    <source>
        <dbReference type="EMBL" id="OBJ84845.1"/>
    </source>
</evidence>
<dbReference type="GO" id="GO:0005737">
    <property type="term" value="C:cytoplasm"/>
    <property type="evidence" value="ECO:0007669"/>
    <property type="project" value="TreeGrafter"/>
</dbReference>
<feature type="domain" description="Calcineurin-like phosphoesterase" evidence="1">
    <location>
        <begin position="6"/>
        <end position="151"/>
    </location>
</feature>
<dbReference type="AlphaFoldDB" id="A0A1A3KIK1"/>
<reference evidence="2 3" key="1">
    <citation type="submission" date="2016-06" db="EMBL/GenBank/DDBJ databases">
        <authorList>
            <person name="Kjaerup R.B."/>
            <person name="Dalgaard T.S."/>
            <person name="Juul-Madsen H.R."/>
        </authorList>
    </citation>
    <scope>NUCLEOTIDE SEQUENCE [LARGE SCALE GENOMIC DNA]</scope>
    <source>
        <strain evidence="2 3">1276495.2</strain>
    </source>
</reference>